<feature type="transmembrane region" description="Helical" evidence="6">
    <location>
        <begin position="375"/>
        <end position="396"/>
    </location>
</feature>
<dbReference type="Pfam" id="PF13567">
    <property type="entry name" value="DUF4131"/>
    <property type="match status" value="1"/>
</dbReference>
<name>A0A412Z2G3_9FIRM</name>
<dbReference type="PANTHER" id="PTHR30619">
    <property type="entry name" value="DNA INTERNALIZATION/COMPETENCE PROTEIN COMEC/REC2"/>
    <property type="match status" value="1"/>
</dbReference>
<dbReference type="Pfam" id="PF03772">
    <property type="entry name" value="Competence"/>
    <property type="match status" value="1"/>
</dbReference>
<dbReference type="GO" id="GO:0030420">
    <property type="term" value="P:establishment of competence for transformation"/>
    <property type="evidence" value="ECO:0007669"/>
    <property type="project" value="InterPro"/>
</dbReference>
<dbReference type="Pfam" id="PF00753">
    <property type="entry name" value="Lactamase_B"/>
    <property type="match status" value="1"/>
</dbReference>
<keyword evidence="3 6" id="KW-0812">Transmembrane</keyword>
<evidence type="ECO:0000256" key="1">
    <source>
        <dbReference type="ARBA" id="ARBA00004651"/>
    </source>
</evidence>
<dbReference type="GO" id="GO:0005886">
    <property type="term" value="C:plasma membrane"/>
    <property type="evidence" value="ECO:0007669"/>
    <property type="project" value="UniProtKB-SubCell"/>
</dbReference>
<keyword evidence="2" id="KW-1003">Cell membrane</keyword>
<comment type="caution">
    <text evidence="8">The sequence shown here is derived from an EMBL/GenBank/DDBJ whole genome shotgun (WGS) entry which is preliminary data.</text>
</comment>
<evidence type="ECO:0000256" key="3">
    <source>
        <dbReference type="ARBA" id="ARBA00022692"/>
    </source>
</evidence>
<feature type="transmembrane region" description="Helical" evidence="6">
    <location>
        <begin position="29"/>
        <end position="48"/>
    </location>
</feature>
<feature type="transmembrane region" description="Helical" evidence="6">
    <location>
        <begin position="274"/>
        <end position="296"/>
    </location>
</feature>
<feature type="transmembrane region" description="Helical" evidence="6">
    <location>
        <begin position="500"/>
        <end position="518"/>
    </location>
</feature>
<dbReference type="InterPro" id="IPR001279">
    <property type="entry name" value="Metallo-B-lactamas"/>
</dbReference>
<dbReference type="CDD" id="cd07731">
    <property type="entry name" value="ComA-like_MBL-fold"/>
    <property type="match status" value="1"/>
</dbReference>
<accession>A0A412Z2G3</accession>
<feature type="domain" description="Metallo-beta-lactamase" evidence="7">
    <location>
        <begin position="587"/>
        <end position="797"/>
    </location>
</feature>
<organism evidence="8 9">
    <name type="scientific">Enterocloster bolteae</name>
    <dbReference type="NCBI Taxonomy" id="208479"/>
    <lineage>
        <taxon>Bacteria</taxon>
        <taxon>Bacillati</taxon>
        <taxon>Bacillota</taxon>
        <taxon>Clostridia</taxon>
        <taxon>Lachnospirales</taxon>
        <taxon>Lachnospiraceae</taxon>
        <taxon>Enterocloster</taxon>
    </lineage>
</organism>
<dbReference type="PANTHER" id="PTHR30619:SF7">
    <property type="entry name" value="BETA-LACTAMASE DOMAIN PROTEIN"/>
    <property type="match status" value="1"/>
</dbReference>
<evidence type="ECO:0000259" key="7">
    <source>
        <dbReference type="SMART" id="SM00849"/>
    </source>
</evidence>
<keyword evidence="4 6" id="KW-1133">Transmembrane helix</keyword>
<dbReference type="InterPro" id="IPR035681">
    <property type="entry name" value="ComA-like_MBL"/>
</dbReference>
<dbReference type="RefSeq" id="WP_118019159.1">
    <property type="nucleotide sequence ID" value="NZ_CAUHGS010000008.1"/>
</dbReference>
<sequence>MKRPLVVLAAGYVLGEVLALQVKTAVDLGVLAWLCAAAAGILWLLDTGRGVLRPSAPRAKMQGRSNRKHRVLLLFLVCLLSGSSVGMTRGQQEKGILDHEESVARTMAGARILVRGVIKKAEQKENTITLMLEEVTAEAGKRSVKFRRMVVYAENRTTEKDDSDLGEELAVGVKVQVRGKLAPVEGPGNPGEFDFRTHYRTKGTACRLYGENLAVAGGEAIPYYKGIAEFRMQCAGVLEKICMPEDVAVFKAVLLGDTSDMNPEMRDMYQRNGISHLLAVSGQHLAIIGGGIYLMIRRAGAGYGKAGMISAVLVISYGIMTGSSGSAIRAVIMIVCLWLAAVKGRSYDTLSALGAAALILLYRQPYLLYHSGFELSFGAVLAISGLGGWVQSFLGLERAWEKTLLISLSVQIVLTPIVLYHYFQHPLYGIFLNLLVIPLVSILMYSGILGIVLGSFWIQGGVAAVGAGHYILRFYELLCKFAEGLPGYSLVLGRPSPGSLVMYFGIHGMGTAVVLFCIRGRSAFIRAKSPARCNAYLAERDLQTRISSISCKPKMLMCFFGIYALSFAALVPRPVKGLEVVCLDVGQGDGLLLRSGKRAVLIDGGSSSQKKLGNIVLEPYLKSQGISWIDYAVVSHGDSDHINGLIYLLEESEDIRIGTLVLPVMGKGEEVYENLAALARREGAAVVYMKTGDWVETGELTLTCLYAGEDFGGKDRNSHSLVLCGDYKGFHMLFTGDMGEEQESSLVRLAEQEGDLQDIHLNHVQILKTAHHGSRTSSSGVFLDRLRIQLAVVSYGKENSYGHPSPETMERFRRQGIVVLETGKKGAITLKTDGTSLRVHAFLEEKSRQN</sequence>
<evidence type="ECO:0000256" key="2">
    <source>
        <dbReference type="ARBA" id="ARBA00022475"/>
    </source>
</evidence>
<gene>
    <name evidence="8" type="ORF">DWW02_19100</name>
</gene>
<dbReference type="NCBIfam" id="TIGR00361">
    <property type="entry name" value="ComEC_Rec2"/>
    <property type="match status" value="1"/>
</dbReference>
<dbReference type="InterPro" id="IPR036866">
    <property type="entry name" value="RibonucZ/Hydroxyglut_hydro"/>
</dbReference>
<dbReference type="EMBL" id="QRZM01000008">
    <property type="protein sequence ID" value="RGV74099.1"/>
    <property type="molecule type" value="Genomic_DNA"/>
</dbReference>
<proteinExistence type="predicted"/>
<keyword evidence="5 6" id="KW-0472">Membrane</keyword>
<dbReference type="NCBIfam" id="TIGR00360">
    <property type="entry name" value="ComEC_N-term"/>
    <property type="match status" value="1"/>
</dbReference>
<dbReference type="InterPro" id="IPR025405">
    <property type="entry name" value="DUF4131"/>
</dbReference>
<evidence type="ECO:0000313" key="8">
    <source>
        <dbReference type="EMBL" id="RGV74099.1"/>
    </source>
</evidence>
<evidence type="ECO:0000313" key="9">
    <source>
        <dbReference type="Proteomes" id="UP000284543"/>
    </source>
</evidence>
<evidence type="ECO:0000256" key="4">
    <source>
        <dbReference type="ARBA" id="ARBA00022989"/>
    </source>
</evidence>
<comment type="subcellular location">
    <subcellularLocation>
        <location evidence="1">Cell membrane</location>
        <topology evidence="1">Multi-pass membrane protein</topology>
    </subcellularLocation>
</comment>
<evidence type="ECO:0000256" key="6">
    <source>
        <dbReference type="SAM" id="Phobius"/>
    </source>
</evidence>
<feature type="transmembrane region" description="Helical" evidence="6">
    <location>
        <begin position="303"/>
        <end position="320"/>
    </location>
</feature>
<dbReference type="SMART" id="SM00849">
    <property type="entry name" value="Lactamase_B"/>
    <property type="match status" value="1"/>
</dbReference>
<feature type="transmembrane region" description="Helical" evidence="6">
    <location>
        <begin position="555"/>
        <end position="572"/>
    </location>
</feature>
<dbReference type="InterPro" id="IPR004477">
    <property type="entry name" value="ComEC_N"/>
</dbReference>
<feature type="transmembrane region" description="Helical" evidence="6">
    <location>
        <begin position="435"/>
        <end position="458"/>
    </location>
</feature>
<dbReference type="AlphaFoldDB" id="A0A412Z2G3"/>
<dbReference type="InterPro" id="IPR004797">
    <property type="entry name" value="Competence_ComEC/Rec2"/>
</dbReference>
<reference evidence="8 9" key="1">
    <citation type="submission" date="2018-08" db="EMBL/GenBank/DDBJ databases">
        <title>A genome reference for cultivated species of the human gut microbiota.</title>
        <authorList>
            <person name="Zou Y."/>
            <person name="Xue W."/>
            <person name="Luo G."/>
        </authorList>
    </citation>
    <scope>NUCLEOTIDE SEQUENCE [LARGE SCALE GENOMIC DNA]</scope>
    <source>
        <strain evidence="8 9">AF14-18</strain>
    </source>
</reference>
<protein>
    <submittedName>
        <fullName evidence="8">DNA internalization-related competence protein ComEC/Rec2</fullName>
    </submittedName>
</protein>
<feature type="transmembrane region" description="Helical" evidence="6">
    <location>
        <begin position="403"/>
        <end position="423"/>
    </location>
</feature>
<evidence type="ECO:0000256" key="5">
    <source>
        <dbReference type="ARBA" id="ARBA00023136"/>
    </source>
</evidence>
<dbReference type="SUPFAM" id="SSF56281">
    <property type="entry name" value="Metallo-hydrolase/oxidoreductase"/>
    <property type="match status" value="1"/>
</dbReference>
<dbReference type="Gene3D" id="3.60.15.10">
    <property type="entry name" value="Ribonuclease Z/Hydroxyacylglutathione hydrolase-like"/>
    <property type="match status" value="1"/>
</dbReference>
<dbReference type="InterPro" id="IPR052159">
    <property type="entry name" value="Competence_DNA_uptake"/>
</dbReference>
<dbReference type="Proteomes" id="UP000284543">
    <property type="component" value="Unassembled WGS sequence"/>
</dbReference>